<keyword evidence="7" id="KW-1185">Reference proteome</keyword>
<feature type="domain" description="Beta-ketoacyl-[acyl-carrier-protein] synthase III C-terminal" evidence="4">
    <location>
        <begin position="246"/>
        <end position="336"/>
    </location>
</feature>
<gene>
    <name evidence="6" type="ORF">GCM10022226_40130</name>
</gene>
<feature type="region of interest" description="Disordered" evidence="3">
    <location>
        <begin position="184"/>
        <end position="204"/>
    </location>
</feature>
<feature type="domain" description="Beta-ketoacyl-[acyl-carrier-protein] synthase III N-terminal" evidence="5">
    <location>
        <begin position="109"/>
        <end position="183"/>
    </location>
</feature>
<feature type="compositionally biased region" description="Basic and acidic residues" evidence="3">
    <location>
        <begin position="187"/>
        <end position="200"/>
    </location>
</feature>
<dbReference type="CDD" id="cd00827">
    <property type="entry name" value="init_cond_enzymes"/>
    <property type="match status" value="1"/>
</dbReference>
<proteinExistence type="predicted"/>
<dbReference type="InterPro" id="IPR013747">
    <property type="entry name" value="ACP_syn_III_C"/>
</dbReference>
<dbReference type="PANTHER" id="PTHR34069">
    <property type="entry name" value="3-OXOACYL-[ACYL-CARRIER-PROTEIN] SYNTHASE 3"/>
    <property type="match status" value="1"/>
</dbReference>
<evidence type="ECO:0000256" key="1">
    <source>
        <dbReference type="ARBA" id="ARBA00022679"/>
    </source>
</evidence>
<name>A0ABP7ICY5_9ACTN</name>
<sequence length="347" mass="36907">MQWNDIHVNASAAWIGQREDVQKAVAEGRYDAAEYQEDGYIALPVAGPDDSPADMAVSAGQVAVERAGVPGGDFTIVLCATTSFQGLDHWSPAPYIQHRTVGSGAQSVEVRQACNGGMAALELAAAYLSVGSLSAAALLTTTDKFALPQFDRFRSDKGMARGDGATALVLSRRPGVARLLSTASIGDPKHEGTGRGDAKWADASGEQGWPVDLRSRREQYTDRMGDIKTIMTDLAVRQHESVQLALADAKVDFADINWFVFPNVSQGVAKIRNQAFGIDEGRTTTRWGLETGHIGAGDQFGGLTYLLETHQVSVGDRVLLSGAGGGWNFTAAVVEITEVPDWPSTAA</sequence>
<keyword evidence="2" id="KW-0012">Acyltransferase</keyword>
<dbReference type="SUPFAM" id="SSF53901">
    <property type="entry name" value="Thiolase-like"/>
    <property type="match status" value="1"/>
</dbReference>
<reference evidence="7" key="1">
    <citation type="journal article" date="2019" name="Int. J. Syst. Evol. Microbiol.">
        <title>The Global Catalogue of Microorganisms (GCM) 10K type strain sequencing project: providing services to taxonomists for standard genome sequencing and annotation.</title>
        <authorList>
            <consortium name="The Broad Institute Genomics Platform"/>
            <consortium name="The Broad Institute Genome Sequencing Center for Infectious Disease"/>
            <person name="Wu L."/>
            <person name="Ma J."/>
        </authorList>
    </citation>
    <scope>NUCLEOTIDE SEQUENCE [LARGE SCALE GENOMIC DNA]</scope>
    <source>
        <strain evidence="7">JCM 16908</strain>
    </source>
</reference>
<evidence type="ECO:0000259" key="4">
    <source>
        <dbReference type="Pfam" id="PF08541"/>
    </source>
</evidence>
<dbReference type="PANTHER" id="PTHR34069:SF2">
    <property type="entry name" value="BETA-KETOACYL-[ACYL-CARRIER-PROTEIN] SYNTHASE III"/>
    <property type="match status" value="1"/>
</dbReference>
<evidence type="ECO:0000259" key="5">
    <source>
        <dbReference type="Pfam" id="PF08545"/>
    </source>
</evidence>
<evidence type="ECO:0000313" key="7">
    <source>
        <dbReference type="Proteomes" id="UP001500888"/>
    </source>
</evidence>
<dbReference type="Gene3D" id="3.40.47.10">
    <property type="match status" value="2"/>
</dbReference>
<dbReference type="EMBL" id="BAAAZR010000009">
    <property type="protein sequence ID" value="GAA3815348.1"/>
    <property type="molecule type" value="Genomic_DNA"/>
</dbReference>
<dbReference type="Proteomes" id="UP001500888">
    <property type="component" value="Unassembled WGS sequence"/>
</dbReference>
<comment type="caution">
    <text evidence="6">The sequence shown here is derived from an EMBL/GenBank/DDBJ whole genome shotgun (WGS) entry which is preliminary data.</text>
</comment>
<dbReference type="InterPro" id="IPR013751">
    <property type="entry name" value="ACP_syn_III_N"/>
</dbReference>
<dbReference type="Pfam" id="PF08541">
    <property type="entry name" value="ACP_syn_III_C"/>
    <property type="match status" value="1"/>
</dbReference>
<dbReference type="InterPro" id="IPR016039">
    <property type="entry name" value="Thiolase-like"/>
</dbReference>
<dbReference type="Pfam" id="PF08545">
    <property type="entry name" value="ACP_syn_III"/>
    <property type="match status" value="1"/>
</dbReference>
<protein>
    <submittedName>
        <fullName evidence="6">Beta-ketoacyl-ACP synthase III</fullName>
    </submittedName>
</protein>
<evidence type="ECO:0000256" key="3">
    <source>
        <dbReference type="SAM" id="MobiDB-lite"/>
    </source>
</evidence>
<organism evidence="6 7">
    <name type="scientific">Sphaerisporangium flaviroseum</name>
    <dbReference type="NCBI Taxonomy" id="509199"/>
    <lineage>
        <taxon>Bacteria</taxon>
        <taxon>Bacillati</taxon>
        <taxon>Actinomycetota</taxon>
        <taxon>Actinomycetes</taxon>
        <taxon>Streptosporangiales</taxon>
        <taxon>Streptosporangiaceae</taxon>
        <taxon>Sphaerisporangium</taxon>
    </lineage>
</organism>
<accession>A0ABP7ICY5</accession>
<evidence type="ECO:0000313" key="6">
    <source>
        <dbReference type="EMBL" id="GAA3815348.1"/>
    </source>
</evidence>
<evidence type="ECO:0000256" key="2">
    <source>
        <dbReference type="ARBA" id="ARBA00023315"/>
    </source>
</evidence>
<keyword evidence="1" id="KW-0808">Transferase</keyword>